<feature type="domain" description="ABC transmembrane type-1" evidence="10">
    <location>
        <begin position="73"/>
        <end position="301"/>
    </location>
</feature>
<dbReference type="PROSITE" id="PS50928">
    <property type="entry name" value="ABC_TM1"/>
    <property type="match status" value="1"/>
</dbReference>
<evidence type="ECO:0000313" key="12">
    <source>
        <dbReference type="Proteomes" id="UP000287996"/>
    </source>
</evidence>
<reference evidence="11 12" key="1">
    <citation type="journal article" date="2011" name="Front. Microbiol.">
        <title>Genomic signatures of strain selection and enhancement in Bacillus atrophaeus var. globigii, a historical biowarfare simulant.</title>
        <authorList>
            <person name="Gibbons H.S."/>
            <person name="Broomall S.M."/>
            <person name="McNew L.A."/>
            <person name="Daligault H."/>
            <person name="Chapman C."/>
            <person name="Bruce D."/>
            <person name="Karavis M."/>
            <person name="Krepps M."/>
            <person name="McGregor P.A."/>
            <person name="Hong C."/>
            <person name="Park K.H."/>
            <person name="Akmal A."/>
            <person name="Feldman A."/>
            <person name="Lin J.S."/>
            <person name="Chang W.E."/>
            <person name="Higgs B.W."/>
            <person name="Demirev P."/>
            <person name="Lindquist J."/>
            <person name="Liem A."/>
            <person name="Fochler E."/>
            <person name="Read T.D."/>
            <person name="Tapia R."/>
            <person name="Johnson S."/>
            <person name="Bishop-Lilly K.A."/>
            <person name="Detter C."/>
            <person name="Han C."/>
            <person name="Sozhamannan S."/>
            <person name="Rosenzweig C.N."/>
            <person name="Skowronski E.W."/>
        </authorList>
    </citation>
    <scope>NUCLEOTIDE SEQUENCE [LARGE SCALE GENOMIC DNA]</scope>
    <source>
        <strain evidence="11 12">CC-PW-9</strain>
    </source>
</reference>
<keyword evidence="12" id="KW-1185">Reference proteome</keyword>
<keyword evidence="3" id="KW-1003">Cell membrane</keyword>
<proteinExistence type="inferred from homology"/>
<evidence type="ECO:0000256" key="8">
    <source>
        <dbReference type="ARBA" id="ARBA00024202"/>
    </source>
</evidence>
<dbReference type="PANTHER" id="PTHR43163">
    <property type="entry name" value="DIPEPTIDE TRANSPORT SYSTEM PERMEASE PROTEIN DPPB-RELATED"/>
    <property type="match status" value="1"/>
</dbReference>
<keyword evidence="6 9" id="KW-1133">Transmembrane helix</keyword>
<evidence type="ECO:0000256" key="1">
    <source>
        <dbReference type="ARBA" id="ARBA00004429"/>
    </source>
</evidence>
<evidence type="ECO:0000256" key="5">
    <source>
        <dbReference type="ARBA" id="ARBA00022692"/>
    </source>
</evidence>
<comment type="subcellular location">
    <subcellularLocation>
        <location evidence="1">Cell inner membrane</location>
        <topology evidence="1">Multi-pass membrane protein</topology>
    </subcellularLocation>
    <subcellularLocation>
        <location evidence="9">Cell membrane</location>
        <topology evidence="9">Multi-pass membrane protein</topology>
    </subcellularLocation>
</comment>
<keyword evidence="2 9" id="KW-0813">Transport</keyword>
<sequence length="320" mass="36411">MIRYTLRRFLLFLFTLWLLTIVTFSLGFLFPEFKHSDPTVGSYLAYLSAILHGDWGVSMSTGQDVTEQLWIHLGATIELSFLAMLLSLVVAIPLGILAAMNQRSMFDRWVVSAAMTGYSIPVFWLAQLLILLFAVHYDWFAITGQITPLYDIPTRTGAVLVDVMLSDSANASLAFWDAVNHMVLPVIVLAMMPLTMLIRIMRDATLDVLDKNYIKAARARGLSELKLMRRHALPNAMQPLIRQLGLQFSVLMTNALLTEVIFNRLGIGSWLVKSIYERDYPVLQSGLLVFASFILLINLLVELYHAWRYPQVRQELYAEY</sequence>
<dbReference type="OrthoDB" id="9805855at2"/>
<gene>
    <name evidence="11" type="ORF">CWI84_06085</name>
</gene>
<dbReference type="Gene3D" id="1.10.3720.10">
    <property type="entry name" value="MetI-like"/>
    <property type="match status" value="1"/>
</dbReference>
<evidence type="ECO:0000256" key="9">
    <source>
        <dbReference type="RuleBase" id="RU363032"/>
    </source>
</evidence>
<keyword evidence="5 9" id="KW-0812">Transmembrane</keyword>
<dbReference type="Proteomes" id="UP000287996">
    <property type="component" value="Unassembled WGS sequence"/>
</dbReference>
<evidence type="ECO:0000259" key="10">
    <source>
        <dbReference type="PROSITE" id="PS50928"/>
    </source>
</evidence>
<feature type="transmembrane region" description="Helical" evidence="9">
    <location>
        <begin position="69"/>
        <end position="97"/>
    </location>
</feature>
<keyword evidence="4" id="KW-0997">Cell inner membrane</keyword>
<dbReference type="PANTHER" id="PTHR43163:SF4">
    <property type="entry name" value="PUTRESCINE EXPORT SYSTEM PERMEASE PROTEIN SAPB"/>
    <property type="match status" value="1"/>
</dbReference>
<evidence type="ECO:0000313" key="11">
    <source>
        <dbReference type="EMBL" id="RUO80626.1"/>
    </source>
</evidence>
<feature type="transmembrane region" description="Helical" evidence="9">
    <location>
        <begin position="9"/>
        <end position="30"/>
    </location>
</feature>
<feature type="transmembrane region" description="Helical" evidence="9">
    <location>
        <begin position="282"/>
        <end position="301"/>
    </location>
</feature>
<dbReference type="SUPFAM" id="SSF161098">
    <property type="entry name" value="MetI-like"/>
    <property type="match status" value="1"/>
</dbReference>
<evidence type="ECO:0000256" key="7">
    <source>
        <dbReference type="ARBA" id="ARBA00023136"/>
    </source>
</evidence>
<feature type="transmembrane region" description="Helical" evidence="9">
    <location>
        <begin position="182"/>
        <end position="201"/>
    </location>
</feature>
<dbReference type="CDD" id="cd06261">
    <property type="entry name" value="TM_PBP2"/>
    <property type="match status" value="1"/>
</dbReference>
<keyword evidence="7 9" id="KW-0472">Membrane</keyword>
<dbReference type="InterPro" id="IPR000515">
    <property type="entry name" value="MetI-like"/>
</dbReference>
<accession>A0A432ZS22</accession>
<dbReference type="GO" id="GO:0005886">
    <property type="term" value="C:plasma membrane"/>
    <property type="evidence" value="ECO:0007669"/>
    <property type="project" value="UniProtKB-SubCell"/>
</dbReference>
<name>A0A432ZS22_9GAMM</name>
<evidence type="ECO:0000256" key="2">
    <source>
        <dbReference type="ARBA" id="ARBA00022448"/>
    </source>
</evidence>
<comment type="similarity">
    <text evidence="8">Belongs to the binding-protein-dependent transport system permease family. OppBC subfamily.</text>
</comment>
<feature type="transmembrane region" description="Helical" evidence="9">
    <location>
        <begin position="109"/>
        <end position="135"/>
    </location>
</feature>
<evidence type="ECO:0000256" key="3">
    <source>
        <dbReference type="ARBA" id="ARBA00022475"/>
    </source>
</evidence>
<dbReference type="Pfam" id="PF00528">
    <property type="entry name" value="BPD_transp_1"/>
    <property type="match status" value="1"/>
</dbReference>
<evidence type="ECO:0000256" key="6">
    <source>
        <dbReference type="ARBA" id="ARBA00022989"/>
    </source>
</evidence>
<organism evidence="11 12">
    <name type="scientific">Idiomarina tyrosinivorans</name>
    <dbReference type="NCBI Taxonomy" id="1445662"/>
    <lineage>
        <taxon>Bacteria</taxon>
        <taxon>Pseudomonadati</taxon>
        <taxon>Pseudomonadota</taxon>
        <taxon>Gammaproteobacteria</taxon>
        <taxon>Alteromonadales</taxon>
        <taxon>Idiomarinaceae</taxon>
        <taxon>Idiomarina</taxon>
    </lineage>
</organism>
<dbReference type="EMBL" id="PIQH01000004">
    <property type="protein sequence ID" value="RUO80626.1"/>
    <property type="molecule type" value="Genomic_DNA"/>
</dbReference>
<protein>
    <submittedName>
        <fullName evidence="11">ABC transporter permease</fullName>
    </submittedName>
</protein>
<dbReference type="GO" id="GO:0071916">
    <property type="term" value="F:dipeptide transmembrane transporter activity"/>
    <property type="evidence" value="ECO:0007669"/>
    <property type="project" value="TreeGrafter"/>
</dbReference>
<dbReference type="InterPro" id="IPR035906">
    <property type="entry name" value="MetI-like_sf"/>
</dbReference>
<evidence type="ECO:0000256" key="4">
    <source>
        <dbReference type="ARBA" id="ARBA00022519"/>
    </source>
</evidence>
<feature type="transmembrane region" description="Helical" evidence="9">
    <location>
        <begin position="244"/>
        <end position="262"/>
    </location>
</feature>
<comment type="caution">
    <text evidence="11">The sequence shown here is derived from an EMBL/GenBank/DDBJ whole genome shotgun (WGS) entry which is preliminary data.</text>
</comment>
<dbReference type="AlphaFoldDB" id="A0A432ZS22"/>